<dbReference type="AlphaFoldDB" id="A0A8S9SJB2"/>
<sequence>MDSTSCHNEKVSFENNKNSVIGKGKLLSLRFQERNVGCEVEVSKQDVTERGDEVGDDGKRTA</sequence>
<reference evidence="2" key="1">
    <citation type="submission" date="2019-12" db="EMBL/GenBank/DDBJ databases">
        <title>Genome sequencing and annotation of Brassica cretica.</title>
        <authorList>
            <person name="Studholme D.J."/>
            <person name="Sarris P."/>
        </authorList>
    </citation>
    <scope>NUCLEOTIDE SEQUENCE</scope>
    <source>
        <strain evidence="2">PFS-109/04</strain>
        <tissue evidence="2">Leaf</tissue>
    </source>
</reference>
<accession>A0A8S9SJB2</accession>
<evidence type="ECO:0000256" key="1">
    <source>
        <dbReference type="SAM" id="MobiDB-lite"/>
    </source>
</evidence>
<name>A0A8S9SJB2_BRACR</name>
<dbReference type="EMBL" id="QGKX02000004">
    <property type="protein sequence ID" value="KAF3600043.1"/>
    <property type="molecule type" value="Genomic_DNA"/>
</dbReference>
<proteinExistence type="predicted"/>
<evidence type="ECO:0000313" key="3">
    <source>
        <dbReference type="Proteomes" id="UP000712600"/>
    </source>
</evidence>
<comment type="caution">
    <text evidence="2">The sequence shown here is derived from an EMBL/GenBank/DDBJ whole genome shotgun (WGS) entry which is preliminary data.</text>
</comment>
<evidence type="ECO:0000313" key="2">
    <source>
        <dbReference type="EMBL" id="KAF3600043.1"/>
    </source>
</evidence>
<gene>
    <name evidence="2" type="ORF">F2Q69_00037201</name>
</gene>
<organism evidence="2 3">
    <name type="scientific">Brassica cretica</name>
    <name type="common">Mustard</name>
    <dbReference type="NCBI Taxonomy" id="69181"/>
    <lineage>
        <taxon>Eukaryota</taxon>
        <taxon>Viridiplantae</taxon>
        <taxon>Streptophyta</taxon>
        <taxon>Embryophyta</taxon>
        <taxon>Tracheophyta</taxon>
        <taxon>Spermatophyta</taxon>
        <taxon>Magnoliopsida</taxon>
        <taxon>eudicotyledons</taxon>
        <taxon>Gunneridae</taxon>
        <taxon>Pentapetalae</taxon>
        <taxon>rosids</taxon>
        <taxon>malvids</taxon>
        <taxon>Brassicales</taxon>
        <taxon>Brassicaceae</taxon>
        <taxon>Brassiceae</taxon>
        <taxon>Brassica</taxon>
    </lineage>
</organism>
<feature type="region of interest" description="Disordered" evidence="1">
    <location>
        <begin position="43"/>
        <end position="62"/>
    </location>
</feature>
<dbReference type="Proteomes" id="UP000712600">
    <property type="component" value="Unassembled WGS sequence"/>
</dbReference>
<protein>
    <submittedName>
        <fullName evidence="2">Uncharacterized protein</fullName>
    </submittedName>
</protein>